<reference evidence="1" key="1">
    <citation type="submission" date="2018-06" db="EMBL/GenBank/DDBJ databases">
        <authorList>
            <person name="Zhirakovskaya E."/>
        </authorList>
    </citation>
    <scope>NUCLEOTIDE SEQUENCE</scope>
</reference>
<accession>A0A3B1AFS3</accession>
<sequence>MRLKKLFIILFATNILIACSEGGDCFVADSVEKIEELHTIDTTYFLYLRTSGFNEKESFYELYNKEPTFDDCGKTDAKPISDLHVDTSVGTPVKLMIKNNTLSLLFSNNANDSVDLKKILIEVKIADKESPL</sequence>
<organism evidence="1">
    <name type="scientific">hydrothermal vent metagenome</name>
    <dbReference type="NCBI Taxonomy" id="652676"/>
    <lineage>
        <taxon>unclassified sequences</taxon>
        <taxon>metagenomes</taxon>
        <taxon>ecological metagenomes</taxon>
    </lineage>
</organism>
<name>A0A3B1AFS3_9ZZZZ</name>
<evidence type="ECO:0008006" key="2">
    <source>
        <dbReference type="Google" id="ProtNLM"/>
    </source>
</evidence>
<dbReference type="PROSITE" id="PS51257">
    <property type="entry name" value="PROKAR_LIPOPROTEIN"/>
    <property type="match status" value="1"/>
</dbReference>
<dbReference type="EMBL" id="UOFV01000496">
    <property type="protein sequence ID" value="VAX04779.1"/>
    <property type="molecule type" value="Genomic_DNA"/>
</dbReference>
<evidence type="ECO:0000313" key="1">
    <source>
        <dbReference type="EMBL" id="VAX04779.1"/>
    </source>
</evidence>
<dbReference type="AlphaFoldDB" id="A0A3B1AFS3"/>
<protein>
    <recommendedName>
        <fullName evidence="2">Lipoprotein</fullName>
    </recommendedName>
</protein>
<proteinExistence type="predicted"/>
<gene>
    <name evidence="1" type="ORF">MNBD_GAMMA19-1421</name>
</gene>